<dbReference type="OrthoDB" id="2528861at2759"/>
<evidence type="ECO:0008006" key="4">
    <source>
        <dbReference type="Google" id="ProtNLM"/>
    </source>
</evidence>
<proteinExistence type="predicted"/>
<dbReference type="AlphaFoldDB" id="A0A194S8R5"/>
<gene>
    <name evidence="2" type="ORF">RHOBADRAFT_51939</name>
</gene>
<reference evidence="2 3" key="1">
    <citation type="journal article" date="2015" name="Front. Microbiol.">
        <title>Genome sequence of the plant growth promoting endophytic yeast Rhodotorula graminis WP1.</title>
        <authorList>
            <person name="Firrincieli A."/>
            <person name="Otillar R."/>
            <person name="Salamov A."/>
            <person name="Schmutz J."/>
            <person name="Khan Z."/>
            <person name="Redman R.S."/>
            <person name="Fleck N.D."/>
            <person name="Lindquist E."/>
            <person name="Grigoriev I.V."/>
            <person name="Doty S.L."/>
        </authorList>
    </citation>
    <scope>NUCLEOTIDE SEQUENCE [LARGE SCALE GENOMIC DNA]</scope>
    <source>
        <strain evidence="2 3">WP1</strain>
    </source>
</reference>
<organism evidence="2 3">
    <name type="scientific">Rhodotorula graminis (strain WP1)</name>
    <dbReference type="NCBI Taxonomy" id="578459"/>
    <lineage>
        <taxon>Eukaryota</taxon>
        <taxon>Fungi</taxon>
        <taxon>Dikarya</taxon>
        <taxon>Basidiomycota</taxon>
        <taxon>Pucciniomycotina</taxon>
        <taxon>Microbotryomycetes</taxon>
        <taxon>Sporidiobolales</taxon>
        <taxon>Sporidiobolaceae</taxon>
        <taxon>Rhodotorula</taxon>
    </lineage>
</organism>
<feature type="compositionally biased region" description="Low complexity" evidence="1">
    <location>
        <begin position="35"/>
        <end position="44"/>
    </location>
</feature>
<feature type="compositionally biased region" description="Basic and acidic residues" evidence="1">
    <location>
        <begin position="53"/>
        <end position="67"/>
    </location>
</feature>
<dbReference type="OMA" id="DKGKEAM"/>
<sequence>MAAAPQAPAPAPAPLDTAQFATLFPSVVRLAHLASSSSSPSTISATDPADSSHPAEPDAHHPDPKLELSRQAAALHSTLRTLDAQVAQVPNAHLSVDDQHWLVEQLQLECSRRRAQLAHVASLTQLDLAPAHSPAHADADMADAA</sequence>
<dbReference type="EMBL" id="KQ474075">
    <property type="protein sequence ID" value="KPV76964.1"/>
    <property type="molecule type" value="Genomic_DNA"/>
</dbReference>
<evidence type="ECO:0000313" key="3">
    <source>
        <dbReference type="Proteomes" id="UP000053890"/>
    </source>
</evidence>
<dbReference type="RefSeq" id="XP_018273013.1">
    <property type="nucleotide sequence ID" value="XM_018416092.1"/>
</dbReference>
<protein>
    <recommendedName>
        <fullName evidence="4">Mediator of RNA polymerase II transcription subunit 9</fullName>
    </recommendedName>
</protein>
<accession>A0A194S8R5</accession>
<dbReference type="GeneID" id="28976540"/>
<keyword evidence="3" id="KW-1185">Reference proteome</keyword>
<evidence type="ECO:0000313" key="2">
    <source>
        <dbReference type="EMBL" id="KPV76964.1"/>
    </source>
</evidence>
<dbReference type="Proteomes" id="UP000053890">
    <property type="component" value="Unassembled WGS sequence"/>
</dbReference>
<feature type="region of interest" description="Disordered" evidence="1">
    <location>
        <begin position="35"/>
        <end position="67"/>
    </location>
</feature>
<evidence type="ECO:0000256" key="1">
    <source>
        <dbReference type="SAM" id="MobiDB-lite"/>
    </source>
</evidence>
<name>A0A194S8R5_RHOGW</name>